<keyword evidence="6" id="KW-0732">Signal</keyword>
<dbReference type="PROSITE" id="PS51257">
    <property type="entry name" value="PROKAR_LIPOPROTEIN"/>
    <property type="match status" value="1"/>
</dbReference>
<evidence type="ECO:0000256" key="2">
    <source>
        <dbReference type="ARBA" id="ARBA00022448"/>
    </source>
</evidence>
<dbReference type="EMBL" id="QXDA01000001">
    <property type="protein sequence ID" value="RIA35590.1"/>
    <property type="molecule type" value="Genomic_DNA"/>
</dbReference>
<feature type="domain" description="TonB-dependent receptor-like beta-barrel" evidence="14">
    <location>
        <begin position="218"/>
        <end position="667"/>
    </location>
</feature>
<dbReference type="Pfam" id="PF00593">
    <property type="entry name" value="TonB_dep_Rec_b-barrel"/>
    <property type="match status" value="1"/>
</dbReference>
<evidence type="ECO:0000256" key="13">
    <source>
        <dbReference type="RuleBase" id="RU003357"/>
    </source>
</evidence>
<dbReference type="Gene3D" id="2.40.170.20">
    <property type="entry name" value="TonB-dependent receptor, beta-barrel domain"/>
    <property type="match status" value="1"/>
</dbReference>
<dbReference type="SUPFAM" id="SSF56935">
    <property type="entry name" value="Porins"/>
    <property type="match status" value="1"/>
</dbReference>
<dbReference type="InterPro" id="IPR036942">
    <property type="entry name" value="Beta-barrel_TonB_sf"/>
</dbReference>
<keyword evidence="4" id="KW-0410">Iron transport</keyword>
<keyword evidence="16" id="KW-0675">Receptor</keyword>
<evidence type="ECO:0000256" key="1">
    <source>
        <dbReference type="ARBA" id="ARBA00004571"/>
    </source>
</evidence>
<dbReference type="Gene3D" id="2.170.130.10">
    <property type="entry name" value="TonB-dependent receptor, plug domain"/>
    <property type="match status" value="1"/>
</dbReference>
<keyword evidence="11 12" id="KW-0998">Cell outer membrane</keyword>
<dbReference type="GO" id="GO:0015344">
    <property type="term" value="F:siderophore uptake transmembrane transporter activity"/>
    <property type="evidence" value="ECO:0007669"/>
    <property type="project" value="TreeGrafter"/>
</dbReference>
<dbReference type="InterPro" id="IPR037066">
    <property type="entry name" value="Plug_dom_sf"/>
</dbReference>
<evidence type="ECO:0000256" key="5">
    <source>
        <dbReference type="ARBA" id="ARBA00022692"/>
    </source>
</evidence>
<dbReference type="InterPro" id="IPR000531">
    <property type="entry name" value="Beta-barrel_TonB"/>
</dbReference>
<evidence type="ECO:0000259" key="15">
    <source>
        <dbReference type="Pfam" id="PF07715"/>
    </source>
</evidence>
<dbReference type="AlphaFoldDB" id="A0A397NDM9"/>
<gene>
    <name evidence="16" type="ORF">DFO61_0035</name>
</gene>
<evidence type="ECO:0000256" key="3">
    <source>
        <dbReference type="ARBA" id="ARBA00022452"/>
    </source>
</evidence>
<dbReference type="CDD" id="cd01347">
    <property type="entry name" value="ligand_gated_channel"/>
    <property type="match status" value="1"/>
</dbReference>
<dbReference type="InterPro" id="IPR039426">
    <property type="entry name" value="TonB-dep_rcpt-like"/>
</dbReference>
<evidence type="ECO:0000256" key="9">
    <source>
        <dbReference type="ARBA" id="ARBA00023077"/>
    </source>
</evidence>
<reference evidence="16 17" key="1">
    <citation type="submission" date="2018-08" db="EMBL/GenBank/DDBJ databases">
        <title>Genome sequencing of rice bacterial endophytes.</title>
        <authorList>
            <person name="Venturi V."/>
        </authorList>
    </citation>
    <scope>NUCLEOTIDE SEQUENCE [LARGE SCALE GENOMIC DNA]</scope>
    <source>
        <strain evidence="16 17">E1205</strain>
    </source>
</reference>
<keyword evidence="10 12" id="KW-0472">Membrane</keyword>
<comment type="caution">
    <text evidence="16">The sequence shown here is derived from an EMBL/GenBank/DDBJ whole genome shotgun (WGS) entry which is preliminary data.</text>
</comment>
<keyword evidence="7" id="KW-0408">Iron</keyword>
<sequence length="707" mass="78075">MKRHIGGVSDILPQGGGKTALWALGAALACLGGTAQAAEEGSDARLATVVVEGSKASEVEKARVELEKVAGAARVVDNQEVERGRAQNAEDVLALQPGVFAQATSGTGANKISIRGSGLNTFYQGYVMGIKFLYDGLPITGPGGTQEDLLNMAAVDRTEVLYGANAFSHTALSLGGAINFITHTGRTSPGAYARLDFGPFGYRKQQLSYGGVSGDTDYYISVLHNERDGYQDDTPNKGRDFIANFGHTFNPKLDTRLTIRYREEKLLNGSTLTKAQIKDDPTHNRLLSDRRKDGTTLIGSKTTYRFDDDSRLEIGLGVNDYPLLNGWRYAATAQDWRSTDVNTVLRYLRTDDRLFGLPSDTTLTFSDTRLVRGDVKGYRRSDWQKVRYTDYSGSRDIVFALGNELHLDDQYTLSTGLSLINIDRTARIKYSNTANTSTFPDNVSYNEWHVAPRLGLSYQLNPSVQLFGNLSRSIDPPVTWQHGSTANAYLRPLDPQKGTTVEFGVRGSVGIFDGSLSIYRSWISDELLTVIITPATQTTDAVTANANASDTIHQGIEAGLDTRLWESARGDQVILRQAYTFNDFFYRDDDEFGSNELPSLPRHYYQAELQYRHPAGFYAGVNLRTASSYYVDYANTLKAPSYTLWGAKVGYDDPGERWSVYLDARNLTDEHYVTAANTAYDLRGVDSPNFYVGDGFGVYAGISYRFH</sequence>
<dbReference type="GO" id="GO:0009279">
    <property type="term" value="C:cell outer membrane"/>
    <property type="evidence" value="ECO:0007669"/>
    <property type="project" value="UniProtKB-SubCell"/>
</dbReference>
<dbReference type="PANTHER" id="PTHR32552">
    <property type="entry name" value="FERRICHROME IRON RECEPTOR-RELATED"/>
    <property type="match status" value="1"/>
</dbReference>
<evidence type="ECO:0000259" key="14">
    <source>
        <dbReference type="Pfam" id="PF00593"/>
    </source>
</evidence>
<evidence type="ECO:0000256" key="12">
    <source>
        <dbReference type="PROSITE-ProRule" id="PRU01360"/>
    </source>
</evidence>
<comment type="subcellular location">
    <subcellularLocation>
        <location evidence="1 12">Cell outer membrane</location>
        <topology evidence="1 12">Multi-pass membrane protein</topology>
    </subcellularLocation>
</comment>
<evidence type="ECO:0000256" key="7">
    <source>
        <dbReference type="ARBA" id="ARBA00023004"/>
    </source>
</evidence>
<keyword evidence="3 12" id="KW-1134">Transmembrane beta strand</keyword>
<keyword evidence="5 12" id="KW-0812">Transmembrane</keyword>
<keyword evidence="8" id="KW-0406">Ion transport</keyword>
<name>A0A397NDM9_ECTOL</name>
<feature type="domain" description="TonB-dependent receptor plug" evidence="15">
    <location>
        <begin position="66"/>
        <end position="176"/>
    </location>
</feature>
<protein>
    <submittedName>
        <fullName evidence="16">Iron complex outermembrane receptor protein</fullName>
    </submittedName>
</protein>
<accession>A0A397NDM9</accession>
<organism evidence="16 17">
    <name type="scientific">Ectopseudomonas oleovorans</name>
    <name type="common">Pseudomonas oleovorans</name>
    <dbReference type="NCBI Taxonomy" id="301"/>
    <lineage>
        <taxon>Bacteria</taxon>
        <taxon>Pseudomonadati</taxon>
        <taxon>Pseudomonadota</taxon>
        <taxon>Gammaproteobacteria</taxon>
        <taxon>Pseudomonadales</taxon>
        <taxon>Pseudomonadaceae</taxon>
        <taxon>Ectopseudomonas</taxon>
    </lineage>
</organism>
<dbReference type="RefSeq" id="WP_249929032.1">
    <property type="nucleotide sequence ID" value="NZ_QXDA01000001.1"/>
</dbReference>
<proteinExistence type="inferred from homology"/>
<dbReference type="Proteomes" id="UP000265836">
    <property type="component" value="Unassembled WGS sequence"/>
</dbReference>
<evidence type="ECO:0000313" key="16">
    <source>
        <dbReference type="EMBL" id="RIA35590.1"/>
    </source>
</evidence>
<evidence type="ECO:0000256" key="4">
    <source>
        <dbReference type="ARBA" id="ARBA00022496"/>
    </source>
</evidence>
<evidence type="ECO:0000256" key="8">
    <source>
        <dbReference type="ARBA" id="ARBA00023065"/>
    </source>
</evidence>
<evidence type="ECO:0000256" key="10">
    <source>
        <dbReference type="ARBA" id="ARBA00023136"/>
    </source>
</evidence>
<dbReference type="Pfam" id="PF07715">
    <property type="entry name" value="Plug"/>
    <property type="match status" value="1"/>
</dbReference>
<evidence type="ECO:0000256" key="11">
    <source>
        <dbReference type="ARBA" id="ARBA00023237"/>
    </source>
</evidence>
<dbReference type="PROSITE" id="PS52016">
    <property type="entry name" value="TONB_DEPENDENT_REC_3"/>
    <property type="match status" value="1"/>
</dbReference>
<comment type="similarity">
    <text evidence="12 13">Belongs to the TonB-dependent receptor family.</text>
</comment>
<keyword evidence="2 12" id="KW-0813">Transport</keyword>
<evidence type="ECO:0000313" key="17">
    <source>
        <dbReference type="Proteomes" id="UP000265836"/>
    </source>
</evidence>
<dbReference type="PANTHER" id="PTHR32552:SF68">
    <property type="entry name" value="FERRICHROME OUTER MEMBRANE TRANSPORTER_PHAGE RECEPTOR"/>
    <property type="match status" value="1"/>
</dbReference>
<evidence type="ECO:0000256" key="6">
    <source>
        <dbReference type="ARBA" id="ARBA00022729"/>
    </source>
</evidence>
<dbReference type="InterPro" id="IPR012910">
    <property type="entry name" value="Plug_dom"/>
</dbReference>
<keyword evidence="9 13" id="KW-0798">TonB box</keyword>